<protein>
    <submittedName>
        <fullName evidence="1">Uncharacterized protein</fullName>
    </submittedName>
</protein>
<dbReference type="EMBL" id="FQ790267">
    <property type="protein sequence ID" value="CCD43993.1"/>
    <property type="molecule type" value="Genomic_DNA"/>
</dbReference>
<proteinExistence type="predicted"/>
<reference evidence="2" key="1">
    <citation type="journal article" date="2011" name="PLoS Genet.">
        <title>Genomic analysis of the necrotrophic fungal pathogens Sclerotinia sclerotiorum and Botrytis cinerea.</title>
        <authorList>
            <person name="Amselem J."/>
            <person name="Cuomo C.A."/>
            <person name="van Kan J.A."/>
            <person name="Viaud M."/>
            <person name="Benito E.P."/>
            <person name="Couloux A."/>
            <person name="Coutinho P.M."/>
            <person name="de Vries R.P."/>
            <person name="Dyer P.S."/>
            <person name="Fillinger S."/>
            <person name="Fournier E."/>
            <person name="Gout L."/>
            <person name="Hahn M."/>
            <person name="Kohn L."/>
            <person name="Lapalu N."/>
            <person name="Plummer K.M."/>
            <person name="Pradier J.M."/>
            <person name="Quevillon E."/>
            <person name="Sharon A."/>
            <person name="Simon A."/>
            <person name="ten Have A."/>
            <person name="Tudzynski B."/>
            <person name="Tudzynski P."/>
            <person name="Wincker P."/>
            <person name="Andrew M."/>
            <person name="Anthouard V."/>
            <person name="Beever R.E."/>
            <person name="Beffa R."/>
            <person name="Benoit I."/>
            <person name="Bouzid O."/>
            <person name="Brault B."/>
            <person name="Chen Z."/>
            <person name="Choquer M."/>
            <person name="Collemare J."/>
            <person name="Cotton P."/>
            <person name="Danchin E.G."/>
            <person name="Da Silva C."/>
            <person name="Gautier A."/>
            <person name="Giraud C."/>
            <person name="Giraud T."/>
            <person name="Gonzalez C."/>
            <person name="Grossetete S."/>
            <person name="Guldener U."/>
            <person name="Henrissat B."/>
            <person name="Howlett B.J."/>
            <person name="Kodira C."/>
            <person name="Kretschmer M."/>
            <person name="Lappartient A."/>
            <person name="Leroch M."/>
            <person name="Levis C."/>
            <person name="Mauceli E."/>
            <person name="Neuveglise C."/>
            <person name="Oeser B."/>
            <person name="Pearson M."/>
            <person name="Poulain J."/>
            <person name="Poussereau N."/>
            <person name="Quesneville H."/>
            <person name="Rascle C."/>
            <person name="Schumacher J."/>
            <person name="Segurens B."/>
            <person name="Sexton A."/>
            <person name="Silva E."/>
            <person name="Sirven C."/>
            <person name="Soanes D.M."/>
            <person name="Talbot N.J."/>
            <person name="Templeton M."/>
            <person name="Yandava C."/>
            <person name="Yarden O."/>
            <person name="Zeng Q."/>
            <person name="Rollins J.A."/>
            <person name="Lebrun M.H."/>
            <person name="Dickman M."/>
        </authorList>
    </citation>
    <scope>NUCLEOTIDE SEQUENCE [LARGE SCALE GENOMIC DNA]</scope>
    <source>
        <strain evidence="2">T4</strain>
    </source>
</reference>
<evidence type="ECO:0000313" key="1">
    <source>
        <dbReference type="EMBL" id="CCD43993.1"/>
    </source>
</evidence>
<sequence>MNMKRNGLDFELAGSTVGLHNSRCGNKDNSSSQLPLGAFRPEFSWPTKRALIYILLISTIPTSAFTESRALPTTIH</sequence>
<dbReference type="HOGENOM" id="CLU_2654188_0_0_1"/>
<gene>
    <name evidence="1" type="ORF">BofuT4_uP062030.1</name>
</gene>
<accession>G2XU23</accession>
<dbReference type="Proteomes" id="UP000008177">
    <property type="component" value="Unplaced contigs"/>
</dbReference>
<organism evidence="1 2">
    <name type="scientific">Botryotinia fuckeliana (strain T4)</name>
    <name type="common">Noble rot fungus</name>
    <name type="synonym">Botrytis cinerea</name>
    <dbReference type="NCBI Taxonomy" id="999810"/>
    <lineage>
        <taxon>Eukaryota</taxon>
        <taxon>Fungi</taxon>
        <taxon>Dikarya</taxon>
        <taxon>Ascomycota</taxon>
        <taxon>Pezizomycotina</taxon>
        <taxon>Leotiomycetes</taxon>
        <taxon>Helotiales</taxon>
        <taxon>Sclerotiniaceae</taxon>
        <taxon>Botrytis</taxon>
    </lineage>
</organism>
<evidence type="ECO:0000313" key="2">
    <source>
        <dbReference type="Proteomes" id="UP000008177"/>
    </source>
</evidence>
<dbReference type="InParanoid" id="G2XU23"/>
<name>G2XU23_BOTF4</name>
<dbReference type="AlphaFoldDB" id="G2XU23"/>